<dbReference type="AlphaFoldDB" id="G4ZHN4"/>
<dbReference type="InParanoid" id="G4ZHN4"/>
<dbReference type="Proteomes" id="UP000002640">
    <property type="component" value="Unassembled WGS sequence"/>
</dbReference>
<reference evidence="2 3" key="1">
    <citation type="journal article" date="2006" name="Science">
        <title>Phytophthora genome sequences uncover evolutionary origins and mechanisms of pathogenesis.</title>
        <authorList>
            <person name="Tyler B.M."/>
            <person name="Tripathy S."/>
            <person name="Zhang X."/>
            <person name="Dehal P."/>
            <person name="Jiang R.H."/>
            <person name="Aerts A."/>
            <person name="Arredondo F.D."/>
            <person name="Baxter L."/>
            <person name="Bensasson D."/>
            <person name="Beynon J.L."/>
            <person name="Chapman J."/>
            <person name="Damasceno C.M."/>
            <person name="Dorrance A.E."/>
            <person name="Dou D."/>
            <person name="Dickerman A.W."/>
            <person name="Dubchak I.L."/>
            <person name="Garbelotto M."/>
            <person name="Gijzen M."/>
            <person name="Gordon S.G."/>
            <person name="Govers F."/>
            <person name="Grunwald N.J."/>
            <person name="Huang W."/>
            <person name="Ivors K.L."/>
            <person name="Jones R.W."/>
            <person name="Kamoun S."/>
            <person name="Krampis K."/>
            <person name="Lamour K.H."/>
            <person name="Lee M.K."/>
            <person name="McDonald W.H."/>
            <person name="Medina M."/>
            <person name="Meijer H.J."/>
            <person name="Nordberg E.K."/>
            <person name="Maclean D.J."/>
            <person name="Ospina-Giraldo M.D."/>
            <person name="Morris P.F."/>
            <person name="Phuntumart V."/>
            <person name="Putnam N.H."/>
            <person name="Rash S."/>
            <person name="Rose J.K."/>
            <person name="Sakihama Y."/>
            <person name="Salamov A.A."/>
            <person name="Savidor A."/>
            <person name="Scheuring C.F."/>
            <person name="Smith B.M."/>
            <person name="Sobral B.W."/>
            <person name="Terry A."/>
            <person name="Torto-Alalibo T.A."/>
            <person name="Win J."/>
            <person name="Xu Z."/>
            <person name="Zhang H."/>
            <person name="Grigoriev I.V."/>
            <person name="Rokhsar D.S."/>
            <person name="Boore J.L."/>
        </authorList>
    </citation>
    <scope>NUCLEOTIDE SEQUENCE [LARGE SCALE GENOMIC DNA]</scope>
    <source>
        <strain evidence="2 3">P6497</strain>
    </source>
</reference>
<sequence length="388" mass="41757">MLERPLHYSRADAARKHYPRAVAVVQLRQCFKLSCHALDSRDLHDAELTVDLCSAPAQRDGKDHGVLLVLSHDLAVVAVAAAFRRTMPHCGNSTVWGGGAAVGGGPRLRSAQRASSHQTSSQGLVGDTVAALGAASAVILVETNSSASRIAMLSPPDVQRIAAALNHSQHVITKLYRELGPSVGMAARSNKADTVVEAASGRPVAKAAAARADNTLATLQSCQGQCYAGRARWLQLKKESVPDHFLVEPSIRYSAAVGRWTSGGPIENLPPGCIAQELRRCGSWRRLPRRGLDAGEALIMSRVPAARRSWSSTSNTIPGRHFNGNYMYCTQLRRQIARRIAMRRPQTFGARCNLPLNCSAMAGGQPRKQKSGASREVTKTRLPTLELA</sequence>
<feature type="region of interest" description="Disordered" evidence="1">
    <location>
        <begin position="363"/>
        <end position="388"/>
    </location>
</feature>
<protein>
    <submittedName>
        <fullName evidence="2">Uncharacterized protein</fullName>
    </submittedName>
</protein>
<evidence type="ECO:0000313" key="3">
    <source>
        <dbReference type="Proteomes" id="UP000002640"/>
    </source>
</evidence>
<name>G4ZHN4_PHYSP</name>
<dbReference type="RefSeq" id="XP_009527747.1">
    <property type="nucleotide sequence ID" value="XM_009529452.1"/>
</dbReference>
<keyword evidence="3" id="KW-1185">Reference proteome</keyword>
<dbReference type="EMBL" id="JH159154">
    <property type="protein sequence ID" value="EGZ18689.1"/>
    <property type="molecule type" value="Genomic_DNA"/>
</dbReference>
<organism evidence="2 3">
    <name type="scientific">Phytophthora sojae (strain P6497)</name>
    <name type="common">Soybean stem and root rot agent</name>
    <name type="synonym">Phytophthora megasperma f. sp. glycines</name>
    <dbReference type="NCBI Taxonomy" id="1094619"/>
    <lineage>
        <taxon>Eukaryota</taxon>
        <taxon>Sar</taxon>
        <taxon>Stramenopiles</taxon>
        <taxon>Oomycota</taxon>
        <taxon>Peronosporomycetes</taxon>
        <taxon>Peronosporales</taxon>
        <taxon>Peronosporaceae</taxon>
        <taxon>Phytophthora</taxon>
    </lineage>
</organism>
<evidence type="ECO:0000313" key="2">
    <source>
        <dbReference type="EMBL" id="EGZ18689.1"/>
    </source>
</evidence>
<gene>
    <name evidence="2" type="ORF">PHYSODRAFT_301248</name>
</gene>
<dbReference type="KEGG" id="psoj:PHYSODRAFT_301248"/>
<dbReference type="GeneID" id="20641981"/>
<evidence type="ECO:0000256" key="1">
    <source>
        <dbReference type="SAM" id="MobiDB-lite"/>
    </source>
</evidence>
<proteinExistence type="predicted"/>
<accession>G4ZHN4</accession>